<name>A0ABS4FLC5_9BACL</name>
<sequence>MDESHVLIFPGINLTVTFSATFGELLVSTLLVLLIALHVTMFFHRLIFGKRGD</sequence>
<keyword evidence="1" id="KW-1133">Transmembrane helix</keyword>
<dbReference type="GeneID" id="95408044"/>
<dbReference type="EMBL" id="JAGGKI010000045">
    <property type="protein sequence ID" value="MBP1897074.1"/>
    <property type="molecule type" value="Genomic_DNA"/>
</dbReference>
<evidence type="ECO:0000313" key="3">
    <source>
        <dbReference type="Proteomes" id="UP000706926"/>
    </source>
</evidence>
<gene>
    <name evidence="2" type="ORF">J2Z18_006224</name>
</gene>
<protein>
    <submittedName>
        <fullName evidence="2">Uncharacterized protein</fullName>
    </submittedName>
</protein>
<feature type="transmembrane region" description="Helical" evidence="1">
    <location>
        <begin position="25"/>
        <end position="48"/>
    </location>
</feature>
<dbReference type="Proteomes" id="UP000706926">
    <property type="component" value="Unassembled WGS sequence"/>
</dbReference>
<evidence type="ECO:0000256" key="1">
    <source>
        <dbReference type="SAM" id="Phobius"/>
    </source>
</evidence>
<accession>A0ABS4FLC5</accession>
<dbReference type="RefSeq" id="WP_210095797.1">
    <property type="nucleotide sequence ID" value="NZ_JAGGKI010000045.1"/>
</dbReference>
<keyword evidence="1" id="KW-0812">Transmembrane</keyword>
<keyword evidence="1" id="KW-0472">Membrane</keyword>
<proteinExistence type="predicted"/>
<reference evidence="2 3" key="1">
    <citation type="submission" date="2021-03" db="EMBL/GenBank/DDBJ databases">
        <title>Genomic Encyclopedia of Type Strains, Phase IV (KMG-IV): sequencing the most valuable type-strain genomes for metagenomic binning, comparative biology and taxonomic classification.</title>
        <authorList>
            <person name="Goeker M."/>
        </authorList>
    </citation>
    <scope>NUCLEOTIDE SEQUENCE [LARGE SCALE GENOMIC DNA]</scope>
    <source>
        <strain evidence="2 3">DSM 15596</strain>
    </source>
</reference>
<evidence type="ECO:0000313" key="2">
    <source>
        <dbReference type="EMBL" id="MBP1897074.1"/>
    </source>
</evidence>
<organism evidence="2 3">
    <name type="scientific">Paenibacillus lactis</name>
    <dbReference type="NCBI Taxonomy" id="228574"/>
    <lineage>
        <taxon>Bacteria</taxon>
        <taxon>Bacillati</taxon>
        <taxon>Bacillota</taxon>
        <taxon>Bacilli</taxon>
        <taxon>Bacillales</taxon>
        <taxon>Paenibacillaceae</taxon>
        <taxon>Paenibacillus</taxon>
    </lineage>
</organism>
<comment type="caution">
    <text evidence="2">The sequence shown here is derived from an EMBL/GenBank/DDBJ whole genome shotgun (WGS) entry which is preliminary data.</text>
</comment>
<keyword evidence="3" id="KW-1185">Reference proteome</keyword>